<name>A0ABV1U7G1_9ACTN</name>
<evidence type="ECO:0000313" key="1">
    <source>
        <dbReference type="EMBL" id="MER6429270.1"/>
    </source>
</evidence>
<accession>A0ABV1U7G1</accession>
<dbReference type="EMBL" id="JBEPAZ010000011">
    <property type="protein sequence ID" value="MER6429270.1"/>
    <property type="molecule type" value="Genomic_DNA"/>
</dbReference>
<protein>
    <submittedName>
        <fullName evidence="1">Uncharacterized protein</fullName>
    </submittedName>
</protein>
<organism evidence="1 2">
    <name type="scientific">Streptomyces sp. 900105245</name>
    <dbReference type="NCBI Taxonomy" id="3154379"/>
    <lineage>
        <taxon>Bacteria</taxon>
        <taxon>Bacillati</taxon>
        <taxon>Actinomycetota</taxon>
        <taxon>Actinomycetes</taxon>
        <taxon>Kitasatosporales</taxon>
        <taxon>Streptomycetaceae</taxon>
        <taxon>Streptomyces</taxon>
    </lineage>
</organism>
<evidence type="ECO:0000313" key="2">
    <source>
        <dbReference type="Proteomes" id="UP001470023"/>
    </source>
</evidence>
<dbReference type="RefSeq" id="WP_351947333.1">
    <property type="nucleotide sequence ID" value="NZ_JBEOZW010000154.1"/>
</dbReference>
<proteinExistence type="predicted"/>
<sequence>MHVSFSLDCPAGQVSTTYDQVGIGRVDRGGVVSVEAPSAVRWSVTIGRGVPADVESPTAATESL</sequence>
<reference evidence="1 2" key="1">
    <citation type="submission" date="2024-06" db="EMBL/GenBank/DDBJ databases">
        <title>The Natural Products Discovery Center: Release of the First 8490 Sequenced Strains for Exploring Actinobacteria Biosynthetic Diversity.</title>
        <authorList>
            <person name="Kalkreuter E."/>
            <person name="Kautsar S.A."/>
            <person name="Yang D."/>
            <person name="Bader C.D."/>
            <person name="Teijaro C.N."/>
            <person name="Fluegel L."/>
            <person name="Davis C.M."/>
            <person name="Simpson J.R."/>
            <person name="Lauterbach L."/>
            <person name="Steele A.D."/>
            <person name="Gui C."/>
            <person name="Meng S."/>
            <person name="Li G."/>
            <person name="Viehrig K."/>
            <person name="Ye F."/>
            <person name="Su P."/>
            <person name="Kiefer A.F."/>
            <person name="Nichols A."/>
            <person name="Cepeda A.J."/>
            <person name="Yan W."/>
            <person name="Fan B."/>
            <person name="Jiang Y."/>
            <person name="Adhikari A."/>
            <person name="Zheng C.-J."/>
            <person name="Schuster L."/>
            <person name="Cowan T.M."/>
            <person name="Smanski M.J."/>
            <person name="Chevrette M.G."/>
            <person name="De Carvalho L.P.S."/>
            <person name="Shen B."/>
        </authorList>
    </citation>
    <scope>NUCLEOTIDE SEQUENCE [LARGE SCALE GENOMIC DNA]</scope>
    <source>
        <strain evidence="1 2">NPDC001166</strain>
    </source>
</reference>
<comment type="caution">
    <text evidence="1">The sequence shown here is derived from an EMBL/GenBank/DDBJ whole genome shotgun (WGS) entry which is preliminary data.</text>
</comment>
<gene>
    <name evidence="1" type="ORF">ABT272_16235</name>
</gene>
<keyword evidence="2" id="KW-1185">Reference proteome</keyword>
<dbReference type="Proteomes" id="UP001470023">
    <property type="component" value="Unassembled WGS sequence"/>
</dbReference>